<dbReference type="InterPro" id="IPR014825">
    <property type="entry name" value="DNA_alkylation"/>
</dbReference>
<dbReference type="OrthoDB" id="9775346at2"/>
<evidence type="ECO:0000313" key="2">
    <source>
        <dbReference type="Proteomes" id="UP000371977"/>
    </source>
</evidence>
<dbReference type="PANTHER" id="PTHR34070:SF1">
    <property type="entry name" value="DNA ALKYLATION REPAIR PROTEIN"/>
    <property type="match status" value="1"/>
</dbReference>
<protein>
    <submittedName>
        <fullName evidence="1">DNA alkylation repair protein</fullName>
    </submittedName>
</protein>
<dbReference type="SUPFAM" id="SSF48371">
    <property type="entry name" value="ARM repeat"/>
    <property type="match status" value="1"/>
</dbReference>
<dbReference type="Gene3D" id="1.25.40.290">
    <property type="entry name" value="ARM repeat domains"/>
    <property type="match status" value="1"/>
</dbReference>
<comment type="caution">
    <text evidence="1">The sequence shown here is derived from an EMBL/GenBank/DDBJ whole genome shotgun (WGS) entry which is preliminary data.</text>
</comment>
<dbReference type="Gene3D" id="1.20.1660.10">
    <property type="entry name" value="Hypothetical protein (EF3068)"/>
    <property type="match status" value="1"/>
</dbReference>
<dbReference type="RefSeq" id="WP_148623230.1">
    <property type="nucleotide sequence ID" value="NZ_SDGZ01000020.1"/>
</dbReference>
<reference evidence="1 2" key="1">
    <citation type="submission" date="2019-01" db="EMBL/GenBank/DDBJ databases">
        <title>Weissella sp. nov., a novel lactic acid bacterium isolated from animal feces.</title>
        <authorList>
            <person name="Wang L.-T."/>
        </authorList>
    </citation>
    <scope>NUCLEOTIDE SEQUENCE [LARGE SCALE GENOMIC DNA]</scope>
    <source>
        <strain evidence="1 2">8H-2</strain>
    </source>
</reference>
<organism evidence="1 2">
    <name type="scientific">Weissella muntiaci</name>
    <dbReference type="NCBI Taxonomy" id="2508881"/>
    <lineage>
        <taxon>Bacteria</taxon>
        <taxon>Bacillati</taxon>
        <taxon>Bacillota</taxon>
        <taxon>Bacilli</taxon>
        <taxon>Lactobacillales</taxon>
        <taxon>Lactobacillaceae</taxon>
        <taxon>Weissella</taxon>
    </lineage>
</organism>
<dbReference type="Pfam" id="PF08713">
    <property type="entry name" value="DNA_alkylation"/>
    <property type="match status" value="1"/>
</dbReference>
<keyword evidence="2" id="KW-1185">Reference proteome</keyword>
<dbReference type="PANTHER" id="PTHR34070">
    <property type="entry name" value="ARMADILLO-TYPE FOLD"/>
    <property type="match status" value="1"/>
</dbReference>
<dbReference type="EMBL" id="SDGZ01000020">
    <property type="protein sequence ID" value="TYC48483.1"/>
    <property type="molecule type" value="Genomic_DNA"/>
</dbReference>
<dbReference type="AlphaFoldDB" id="A0A6C2C4G8"/>
<dbReference type="InterPro" id="IPR016024">
    <property type="entry name" value="ARM-type_fold"/>
</dbReference>
<proteinExistence type="predicted"/>
<accession>A0A6C2C4G8</accession>
<sequence>MEQIFELFRKQSDQAKATQMAHYLRDQFQFIGIKTPERRALSREFLKAKKAQPQIDWDFVMQAWEADEREFQYLASDYLRAMRKSLTSADLTKIKMLITTKSWWDSVDSLDELVGTITQLEPTSKSIILDWAEDENFWVRRVAIDHQLTFKAATDTELLAKVIQKNFDSTEFFINKAIGWALRDYSKSNPTWVREFLKEQQNSLHALSYREASKYL</sequence>
<name>A0A6C2C4G8_9LACO</name>
<dbReference type="CDD" id="cd07064">
    <property type="entry name" value="AlkD_like_1"/>
    <property type="match status" value="1"/>
</dbReference>
<dbReference type="Proteomes" id="UP000371977">
    <property type="component" value="Unassembled WGS sequence"/>
</dbReference>
<evidence type="ECO:0000313" key="1">
    <source>
        <dbReference type="EMBL" id="TYC48483.1"/>
    </source>
</evidence>
<gene>
    <name evidence="1" type="ORF">ESZ50_08985</name>
</gene>